<name>A0A2H3B1Q3_9AGAR</name>
<organism evidence="2 3">
    <name type="scientific">Armillaria solidipes</name>
    <dbReference type="NCBI Taxonomy" id="1076256"/>
    <lineage>
        <taxon>Eukaryota</taxon>
        <taxon>Fungi</taxon>
        <taxon>Dikarya</taxon>
        <taxon>Basidiomycota</taxon>
        <taxon>Agaricomycotina</taxon>
        <taxon>Agaricomycetes</taxon>
        <taxon>Agaricomycetidae</taxon>
        <taxon>Agaricales</taxon>
        <taxon>Marasmiineae</taxon>
        <taxon>Physalacriaceae</taxon>
        <taxon>Armillaria</taxon>
    </lineage>
</organism>
<keyword evidence="1" id="KW-0472">Membrane</keyword>
<dbReference type="EMBL" id="KZ293495">
    <property type="protein sequence ID" value="PBK59928.1"/>
    <property type="molecule type" value="Genomic_DNA"/>
</dbReference>
<dbReference type="Proteomes" id="UP000218334">
    <property type="component" value="Unassembled WGS sequence"/>
</dbReference>
<accession>A0A2H3B1Q3</accession>
<keyword evidence="1" id="KW-1133">Transmembrane helix</keyword>
<feature type="transmembrane region" description="Helical" evidence="1">
    <location>
        <begin position="94"/>
        <end position="113"/>
    </location>
</feature>
<dbReference type="AlphaFoldDB" id="A0A2H3B1Q3"/>
<evidence type="ECO:0000256" key="1">
    <source>
        <dbReference type="SAM" id="Phobius"/>
    </source>
</evidence>
<protein>
    <submittedName>
        <fullName evidence="2">Uncharacterized protein</fullName>
    </submittedName>
</protein>
<keyword evidence="3" id="KW-1185">Reference proteome</keyword>
<reference evidence="3" key="1">
    <citation type="journal article" date="2017" name="Nat. Ecol. Evol.">
        <title>Genome expansion and lineage-specific genetic innovations in the forest pathogenic fungi Armillaria.</title>
        <authorList>
            <person name="Sipos G."/>
            <person name="Prasanna A.N."/>
            <person name="Walter M.C."/>
            <person name="O'Connor E."/>
            <person name="Balint B."/>
            <person name="Krizsan K."/>
            <person name="Kiss B."/>
            <person name="Hess J."/>
            <person name="Varga T."/>
            <person name="Slot J."/>
            <person name="Riley R."/>
            <person name="Boka B."/>
            <person name="Rigling D."/>
            <person name="Barry K."/>
            <person name="Lee J."/>
            <person name="Mihaltcheva S."/>
            <person name="LaButti K."/>
            <person name="Lipzen A."/>
            <person name="Waldron R."/>
            <person name="Moloney N.M."/>
            <person name="Sperisen C."/>
            <person name="Kredics L."/>
            <person name="Vagvoelgyi C."/>
            <person name="Patrignani A."/>
            <person name="Fitzpatrick D."/>
            <person name="Nagy I."/>
            <person name="Doyle S."/>
            <person name="Anderson J.B."/>
            <person name="Grigoriev I.V."/>
            <person name="Gueldener U."/>
            <person name="Muensterkoetter M."/>
            <person name="Nagy L.G."/>
        </authorList>
    </citation>
    <scope>NUCLEOTIDE SEQUENCE [LARGE SCALE GENOMIC DNA]</scope>
    <source>
        <strain evidence="3">28-4</strain>
    </source>
</reference>
<evidence type="ECO:0000313" key="3">
    <source>
        <dbReference type="Proteomes" id="UP000218334"/>
    </source>
</evidence>
<sequence length="116" mass="13195">MTFTVSLTCTTITSVHQFLIFTFKAPAVHLTLPHFDIVVLYRSNGHGSQLVESPLMGSTRPFRQLLHRYEDFNHQYFSRRTGYSSPNFGPSSSCASSLCLLCLFVHVLFLFPYEPS</sequence>
<keyword evidence="1" id="KW-0812">Transmembrane</keyword>
<evidence type="ECO:0000313" key="2">
    <source>
        <dbReference type="EMBL" id="PBK59928.1"/>
    </source>
</evidence>
<gene>
    <name evidence="2" type="ORF">ARMSODRAFT_768733</name>
</gene>
<proteinExistence type="predicted"/>